<dbReference type="EMBL" id="LT934425">
    <property type="protein sequence ID" value="SOH04453.1"/>
    <property type="molecule type" value="Genomic_DNA"/>
</dbReference>
<keyword evidence="2" id="KW-1185">Reference proteome</keyword>
<sequence length="69" mass="8054">MESYSLAKDSDEHGWACSEASLDELLPEEFRGIFFIAFESSILLYETEYLLSDLIGKKTYIYFAIHKYD</sequence>
<evidence type="ECO:0000313" key="1">
    <source>
        <dbReference type="EMBL" id="SOH04453.1"/>
    </source>
</evidence>
<dbReference type="AlphaFoldDB" id="A0A2C9CFV9"/>
<organism evidence="1 2">
    <name type="scientific">Kuenenia stuttgartiensis</name>
    <dbReference type="NCBI Taxonomy" id="174633"/>
    <lineage>
        <taxon>Bacteria</taxon>
        <taxon>Pseudomonadati</taxon>
        <taxon>Planctomycetota</taxon>
        <taxon>Candidatus Brocadiia</taxon>
        <taxon>Candidatus Brocadiales</taxon>
        <taxon>Candidatus Brocadiaceae</taxon>
        <taxon>Candidatus Kuenenia</taxon>
    </lineage>
</organism>
<dbReference type="Proteomes" id="UP000221734">
    <property type="component" value="Chromosome Kuenenia_stuttgartiensis_MBR1"/>
</dbReference>
<protein>
    <submittedName>
        <fullName evidence="1">Uncharacterized protein</fullName>
    </submittedName>
</protein>
<evidence type="ECO:0000313" key="2">
    <source>
        <dbReference type="Proteomes" id="UP000221734"/>
    </source>
</evidence>
<dbReference type="KEGG" id="kst:KSMBR1_1955"/>
<accession>A0A2C9CFV9</accession>
<name>A0A2C9CFV9_KUEST</name>
<reference evidence="2" key="1">
    <citation type="submission" date="2017-10" db="EMBL/GenBank/DDBJ databases">
        <authorList>
            <person name="Frank J."/>
        </authorList>
    </citation>
    <scope>NUCLEOTIDE SEQUENCE [LARGE SCALE GENOMIC DNA]</scope>
</reference>
<proteinExistence type="predicted"/>
<gene>
    <name evidence="1" type="ORF">KSMBR1_1955</name>
</gene>